<evidence type="ECO:0000256" key="1">
    <source>
        <dbReference type="SAM" id="Phobius"/>
    </source>
</evidence>
<gene>
    <name evidence="3" type="ORF">JP39_10630</name>
</gene>
<evidence type="ECO:0000259" key="2">
    <source>
        <dbReference type="Pfam" id="PF22570"/>
    </source>
</evidence>
<keyword evidence="1" id="KW-0812">Transmembrane</keyword>
<name>A0A0K2LF07_9LACO</name>
<organism evidence="3 4">
    <name type="scientific">Companilactobacillus heilongjiangensis</name>
    <dbReference type="NCBI Taxonomy" id="1074467"/>
    <lineage>
        <taxon>Bacteria</taxon>
        <taxon>Bacillati</taxon>
        <taxon>Bacillota</taxon>
        <taxon>Bacilli</taxon>
        <taxon>Lactobacillales</taxon>
        <taxon>Lactobacillaceae</taxon>
        <taxon>Companilactobacillus</taxon>
    </lineage>
</organism>
<dbReference type="KEGG" id="lhi:JP39_10630"/>
<dbReference type="AlphaFoldDB" id="A0A0K2LF07"/>
<proteinExistence type="predicted"/>
<dbReference type="RefSeq" id="WP_041500274.1">
    <property type="nucleotide sequence ID" value="NZ_BJDV01000003.1"/>
</dbReference>
<dbReference type="EMBL" id="CP012559">
    <property type="protein sequence ID" value="ALB29768.1"/>
    <property type="molecule type" value="Genomic_DNA"/>
</dbReference>
<keyword evidence="4" id="KW-1185">Reference proteome</keyword>
<dbReference type="InterPro" id="IPR054331">
    <property type="entry name" value="LiaF_TM"/>
</dbReference>
<protein>
    <recommendedName>
        <fullName evidence="2">LiaF transmembrane domain-containing protein</fullName>
    </recommendedName>
</protein>
<reference evidence="3 4" key="1">
    <citation type="submission" date="2015-08" db="EMBL/GenBank/DDBJ databases">
        <title>Genomic sequence of Lactobacillus heilongjiangensis DSM 28069, isolated from Chinese traditional pickle.</title>
        <authorList>
            <person name="Jiang X."/>
            <person name="Zheng B."/>
            <person name="Cheng H."/>
        </authorList>
    </citation>
    <scope>NUCLEOTIDE SEQUENCE [LARGE SCALE GENOMIC DNA]</scope>
    <source>
        <strain evidence="3 4">DSM 28069</strain>
    </source>
</reference>
<evidence type="ECO:0000313" key="4">
    <source>
        <dbReference type="Proteomes" id="UP000061546"/>
    </source>
</evidence>
<dbReference type="OrthoDB" id="2249781at2"/>
<dbReference type="Pfam" id="PF22570">
    <property type="entry name" value="LiaF-TM"/>
    <property type="match status" value="1"/>
</dbReference>
<feature type="transmembrane region" description="Helical" evidence="1">
    <location>
        <begin position="7"/>
        <end position="26"/>
    </location>
</feature>
<feature type="domain" description="LiaF transmembrane" evidence="2">
    <location>
        <begin position="8"/>
        <end position="101"/>
    </location>
</feature>
<keyword evidence="1" id="KW-0472">Membrane</keyword>
<accession>A0A0K2LF07</accession>
<dbReference type="Proteomes" id="UP000061546">
    <property type="component" value="Chromosome"/>
</dbReference>
<evidence type="ECO:0000313" key="3">
    <source>
        <dbReference type="EMBL" id="ALB29768.1"/>
    </source>
</evidence>
<feature type="transmembrane region" description="Helical" evidence="1">
    <location>
        <begin position="32"/>
        <end position="48"/>
    </location>
</feature>
<sequence>MRNRNGIFWGIFLVLSAAILVVSQMHLITYSFSFWTVAVTIFLAAVLIKSLVYFSIPGTVFSLAFLAILYAKPLGITAIVPWTLLGAALLVSIGLSMIFRPLIAKHHPWMNYSKGYTRGHHGPFVQMDYTAKPDVKTVNDPDVNVYVKMGSSIRYVKSEDFNSADINVSMGDAKVYFDNVKIKDSATINVDVSFGGAELFVPSDWIIRQGIDTNMGTITEVGNVRTDEDSPEITITGRVSVGSLKINYI</sequence>
<dbReference type="STRING" id="1074467.JP39_10630"/>
<keyword evidence="1" id="KW-1133">Transmembrane helix</keyword>